<dbReference type="PROSITE" id="PS50110">
    <property type="entry name" value="RESPONSE_REGULATORY"/>
    <property type="match status" value="1"/>
</dbReference>
<dbReference type="InterPro" id="IPR011006">
    <property type="entry name" value="CheY-like_superfamily"/>
</dbReference>
<gene>
    <name evidence="3" type="ORF">AQPE_2475</name>
</gene>
<reference evidence="3" key="1">
    <citation type="journal article" date="2020" name="Int. J. Syst. Evol. Microbiol.">
        <title>Aquipluma nitroreducens gen. nov. sp. nov., a novel facultatively anaerobic bacterium isolated from a freshwater lake.</title>
        <authorList>
            <person name="Watanabe M."/>
            <person name="Kojima H."/>
            <person name="Fukui M."/>
        </authorList>
    </citation>
    <scope>NUCLEOTIDE SEQUENCE</scope>
    <source>
        <strain evidence="3">MeG22</strain>
    </source>
</reference>
<name>A0A5K7S9Q2_9BACT</name>
<protein>
    <recommendedName>
        <fullName evidence="2">Response regulatory domain-containing protein</fullName>
    </recommendedName>
</protein>
<dbReference type="EMBL" id="AP018694">
    <property type="protein sequence ID" value="BBE18313.1"/>
    <property type="molecule type" value="Genomic_DNA"/>
</dbReference>
<dbReference type="GO" id="GO:0000160">
    <property type="term" value="P:phosphorelay signal transduction system"/>
    <property type="evidence" value="ECO:0007669"/>
    <property type="project" value="InterPro"/>
</dbReference>
<sequence>MDGFEMVQQTRESDRKSPILFLSARSSVDDVISRFTLSGNE</sequence>
<organism evidence="3 4">
    <name type="scientific">Aquipluma nitroreducens</name>
    <dbReference type="NCBI Taxonomy" id="2010828"/>
    <lineage>
        <taxon>Bacteria</taxon>
        <taxon>Pseudomonadati</taxon>
        <taxon>Bacteroidota</taxon>
        <taxon>Bacteroidia</taxon>
        <taxon>Marinilabiliales</taxon>
        <taxon>Prolixibacteraceae</taxon>
        <taxon>Aquipluma</taxon>
    </lineage>
</organism>
<evidence type="ECO:0000313" key="3">
    <source>
        <dbReference type="EMBL" id="BBE18313.1"/>
    </source>
</evidence>
<evidence type="ECO:0000313" key="4">
    <source>
        <dbReference type="Proteomes" id="UP001193389"/>
    </source>
</evidence>
<proteinExistence type="predicted"/>
<evidence type="ECO:0000256" key="1">
    <source>
        <dbReference type="PROSITE-ProRule" id="PRU00169"/>
    </source>
</evidence>
<comment type="caution">
    <text evidence="1">Lacks conserved residue(s) required for the propagation of feature annotation.</text>
</comment>
<dbReference type="KEGG" id="anf:AQPE_2475"/>
<accession>A0A5K7S9Q2</accession>
<dbReference type="AlphaFoldDB" id="A0A5K7S9Q2"/>
<dbReference type="SUPFAM" id="SSF52172">
    <property type="entry name" value="CheY-like"/>
    <property type="match status" value="1"/>
</dbReference>
<dbReference type="InterPro" id="IPR001789">
    <property type="entry name" value="Sig_transdc_resp-reg_receiver"/>
</dbReference>
<dbReference type="Proteomes" id="UP001193389">
    <property type="component" value="Chromosome"/>
</dbReference>
<evidence type="ECO:0000259" key="2">
    <source>
        <dbReference type="PROSITE" id="PS50110"/>
    </source>
</evidence>
<keyword evidence="4" id="KW-1185">Reference proteome</keyword>
<feature type="domain" description="Response regulatory" evidence="2">
    <location>
        <begin position="1"/>
        <end position="41"/>
    </location>
</feature>